<dbReference type="AlphaFoldDB" id="A0A934VBG2"/>
<dbReference type="RefSeq" id="WP_200350863.1">
    <property type="nucleotide sequence ID" value="NZ_BAABHZ010000006.1"/>
</dbReference>
<dbReference type="GO" id="GO:0005840">
    <property type="term" value="C:ribosome"/>
    <property type="evidence" value="ECO:0007669"/>
    <property type="project" value="UniProtKB-KW"/>
</dbReference>
<dbReference type="PANTHER" id="PTHR47781">
    <property type="entry name" value="50S RIBOSOMAL PROTEIN L36 2"/>
    <property type="match status" value="1"/>
</dbReference>
<evidence type="ECO:0000256" key="3">
    <source>
        <dbReference type="ARBA" id="ARBA00023274"/>
    </source>
</evidence>
<organism evidence="6 7">
    <name type="scientific">Luteolibacter yonseiensis</name>
    <dbReference type="NCBI Taxonomy" id="1144680"/>
    <lineage>
        <taxon>Bacteria</taxon>
        <taxon>Pseudomonadati</taxon>
        <taxon>Verrucomicrobiota</taxon>
        <taxon>Verrucomicrobiia</taxon>
        <taxon>Verrucomicrobiales</taxon>
        <taxon>Verrucomicrobiaceae</taxon>
        <taxon>Luteolibacter</taxon>
    </lineage>
</organism>
<name>A0A934VBG2_9BACT</name>
<dbReference type="GO" id="GO:0006412">
    <property type="term" value="P:translation"/>
    <property type="evidence" value="ECO:0007669"/>
    <property type="project" value="UniProtKB-UniRule"/>
</dbReference>
<evidence type="ECO:0000256" key="4">
    <source>
        <dbReference type="HAMAP-Rule" id="MF_00251"/>
    </source>
</evidence>
<dbReference type="InterPro" id="IPR035977">
    <property type="entry name" value="Ribosomal_bL36_sp"/>
</dbReference>
<gene>
    <name evidence="6" type="primary">ykgO</name>
    <name evidence="4" type="synonym">rpmJ</name>
    <name evidence="6" type="ORF">JIN84_09745</name>
</gene>
<evidence type="ECO:0000256" key="5">
    <source>
        <dbReference type="RuleBase" id="RU000571"/>
    </source>
</evidence>
<dbReference type="PANTHER" id="PTHR47781:SF1">
    <property type="entry name" value="LARGE RIBOSOMAL SUBUNIT PROTEIN BL36B"/>
    <property type="match status" value="1"/>
</dbReference>
<keyword evidence="3 4" id="KW-0687">Ribonucleoprotein</keyword>
<dbReference type="HAMAP" id="MF_00251">
    <property type="entry name" value="Ribosomal_bL36"/>
    <property type="match status" value="1"/>
</dbReference>
<dbReference type="GO" id="GO:0003735">
    <property type="term" value="F:structural constituent of ribosome"/>
    <property type="evidence" value="ECO:0007669"/>
    <property type="project" value="InterPro"/>
</dbReference>
<dbReference type="InterPro" id="IPR000473">
    <property type="entry name" value="Ribosomal_bL36"/>
</dbReference>
<protein>
    <recommendedName>
        <fullName evidence="4">Large ribosomal subunit protein bL36</fullName>
    </recommendedName>
</protein>
<evidence type="ECO:0000256" key="2">
    <source>
        <dbReference type="ARBA" id="ARBA00022980"/>
    </source>
</evidence>
<proteinExistence type="inferred from homology"/>
<evidence type="ECO:0000313" key="6">
    <source>
        <dbReference type="EMBL" id="MBK1815901.1"/>
    </source>
</evidence>
<dbReference type="SUPFAM" id="SSF57840">
    <property type="entry name" value="Ribosomal protein L36"/>
    <property type="match status" value="1"/>
</dbReference>
<dbReference type="NCBIfam" id="TIGR01022">
    <property type="entry name" value="rpmJ_bact"/>
    <property type="match status" value="1"/>
</dbReference>
<evidence type="ECO:0000256" key="1">
    <source>
        <dbReference type="ARBA" id="ARBA00007645"/>
    </source>
</evidence>
<keyword evidence="7" id="KW-1185">Reference proteome</keyword>
<comment type="similarity">
    <text evidence="1 4 5">Belongs to the bacterial ribosomal protein bL36 family.</text>
</comment>
<dbReference type="EMBL" id="JAENIK010000011">
    <property type="protein sequence ID" value="MBK1815901.1"/>
    <property type="molecule type" value="Genomic_DNA"/>
</dbReference>
<dbReference type="InterPro" id="IPR047621">
    <property type="entry name" value="Ribosomal_L36_bact"/>
</dbReference>
<dbReference type="GO" id="GO:1990904">
    <property type="term" value="C:ribonucleoprotein complex"/>
    <property type="evidence" value="ECO:0007669"/>
    <property type="project" value="UniProtKB-KW"/>
</dbReference>
<dbReference type="PROSITE" id="PS00828">
    <property type="entry name" value="RIBOSOMAL_L36"/>
    <property type="match status" value="1"/>
</dbReference>
<sequence>MKVLSSLASAKRRHADCQVVKRKGTVYVICKSNPKFKARQGATPGTRLSKKGL</sequence>
<comment type="caution">
    <text evidence="6">The sequence shown here is derived from an EMBL/GenBank/DDBJ whole genome shotgun (WGS) entry which is preliminary data.</text>
</comment>
<accession>A0A934VBG2</accession>
<dbReference type="Proteomes" id="UP000600139">
    <property type="component" value="Unassembled WGS sequence"/>
</dbReference>
<reference evidence="6" key="1">
    <citation type="submission" date="2021-01" db="EMBL/GenBank/DDBJ databases">
        <title>Modified the classification status of verrucomicrobia.</title>
        <authorList>
            <person name="Feng X."/>
        </authorList>
    </citation>
    <scope>NUCLEOTIDE SEQUENCE</scope>
    <source>
        <strain evidence="6">JCM 18052</strain>
    </source>
</reference>
<dbReference type="NCBIfam" id="NF002021">
    <property type="entry name" value="PRK00831.1"/>
    <property type="match status" value="1"/>
</dbReference>
<keyword evidence="2 4" id="KW-0689">Ribosomal protein</keyword>
<dbReference type="Pfam" id="PF00444">
    <property type="entry name" value="Ribosomal_L36"/>
    <property type="match status" value="1"/>
</dbReference>
<evidence type="ECO:0000313" key="7">
    <source>
        <dbReference type="Proteomes" id="UP000600139"/>
    </source>
</evidence>